<dbReference type="Gene3D" id="3.40.50.11900">
    <property type="match status" value="1"/>
</dbReference>
<gene>
    <name evidence="1" type="ORF">EDC14_100560</name>
</gene>
<dbReference type="AlphaFoldDB" id="A0A4R1S208"/>
<dbReference type="RefSeq" id="WP_132013356.1">
    <property type="nucleotide sequence ID" value="NZ_SLUN01000005.1"/>
</dbReference>
<evidence type="ECO:0000313" key="1">
    <source>
        <dbReference type="EMBL" id="TCL73198.1"/>
    </source>
</evidence>
<comment type="caution">
    <text evidence="1">The sequence shown here is derived from an EMBL/GenBank/DDBJ whole genome shotgun (WGS) entry which is preliminary data.</text>
</comment>
<keyword evidence="1" id="KW-0808">Transferase</keyword>
<keyword evidence="1" id="KW-0418">Kinase</keyword>
<sequence length="364" mass="41277">MKVTFPHMGPVLAYGKLFEKLGHEVIMPPRPTAHTVALGVKHSPEFICFPFKIILGSYLEAVAQGAELIVTSGGVGACRAGYFGALSEKILRNLGYDVRVLVFDSIFEDFPGFYRQLQTLTNQRSLPRFLSALQLTIHMVWALDKYEKRLNRVRPYEMIPGACNQSWREIQRLIGGSDNLRELWLRMKQADALIAAIDREPRSDILKVGLVGEIYLVMEGSMNHELETRLAALGAEAVRYRYISSWLKHCLFPPRSIFRKADRYLKYSIGGHERENIGQIVAYKEQGFDGIIHVMPFGCMPELVTQTIIPTLSEELDLPILSLSLDEQAGWVNSQVRLEAFIELLRNRKELAKEGHDGQRIFGS</sequence>
<reference evidence="1 2" key="1">
    <citation type="submission" date="2019-03" db="EMBL/GenBank/DDBJ databases">
        <title>Genomic Encyclopedia of Type Strains, Phase IV (KMG-IV): sequencing the most valuable type-strain genomes for metagenomic binning, comparative biology and taxonomic classification.</title>
        <authorList>
            <person name="Goeker M."/>
        </authorList>
    </citation>
    <scope>NUCLEOTIDE SEQUENCE [LARGE SCALE GENOMIC DNA]</scope>
    <source>
        <strain evidence="1 2">LX-B</strain>
    </source>
</reference>
<protein>
    <submittedName>
        <fullName evidence="1">Putative nucleotide-binding protein (Sugar kinase/HSP70/actin superfamily)</fullName>
    </submittedName>
</protein>
<dbReference type="OrthoDB" id="9780120at2"/>
<organism evidence="1 2">
    <name type="scientific">Hydrogenispora ethanolica</name>
    <dbReference type="NCBI Taxonomy" id="1082276"/>
    <lineage>
        <taxon>Bacteria</taxon>
        <taxon>Bacillati</taxon>
        <taxon>Bacillota</taxon>
        <taxon>Hydrogenispora</taxon>
    </lineage>
</organism>
<keyword evidence="2" id="KW-1185">Reference proteome</keyword>
<dbReference type="InterPro" id="IPR051805">
    <property type="entry name" value="Dehydratase_Activator_Redct"/>
</dbReference>
<proteinExistence type="predicted"/>
<dbReference type="Proteomes" id="UP000295008">
    <property type="component" value="Unassembled WGS sequence"/>
</dbReference>
<dbReference type="PANTHER" id="PTHR32329">
    <property type="entry name" value="BIFUNCTIONAL PROTEIN [INCLUDES 2-HYDROXYACYL-COA DEHYDRATASE (N-TER) AND ITS ACTIVATOR DOMAIN (C_TERM)-RELATED"/>
    <property type="match status" value="1"/>
</dbReference>
<dbReference type="EMBL" id="SLUN01000005">
    <property type="protein sequence ID" value="TCL73198.1"/>
    <property type="molecule type" value="Genomic_DNA"/>
</dbReference>
<dbReference type="GO" id="GO:0016301">
    <property type="term" value="F:kinase activity"/>
    <property type="evidence" value="ECO:0007669"/>
    <property type="project" value="UniProtKB-KW"/>
</dbReference>
<dbReference type="PANTHER" id="PTHR32329:SF2">
    <property type="entry name" value="BIFUNCTIONAL PROTEIN [INCLUDES 2-HYDROXYACYL-COA DEHYDRATASE (N-TER) AND ITS ACTIVATOR DOMAIN (C_TERM)"/>
    <property type="match status" value="1"/>
</dbReference>
<accession>A0A4R1S208</accession>
<name>A0A4R1S208_HYDET</name>
<evidence type="ECO:0000313" key="2">
    <source>
        <dbReference type="Proteomes" id="UP000295008"/>
    </source>
</evidence>